<gene>
    <name evidence="1" type="ORF">VNO78_07576</name>
</gene>
<sequence length="91" mass="9832">MLATVSPSEAFSSVSTHDTAVHSVPDIKGDWSEENNAYCGRNILSVSVSGYYRSLQSLSTADGNPSIHLRSYNTVLAQGSAFTVFEGWTEK</sequence>
<accession>A0AAN9STA7</accession>
<organism evidence="1 2">
    <name type="scientific">Psophocarpus tetragonolobus</name>
    <name type="common">Winged bean</name>
    <name type="synonym">Dolichos tetragonolobus</name>
    <dbReference type="NCBI Taxonomy" id="3891"/>
    <lineage>
        <taxon>Eukaryota</taxon>
        <taxon>Viridiplantae</taxon>
        <taxon>Streptophyta</taxon>
        <taxon>Embryophyta</taxon>
        <taxon>Tracheophyta</taxon>
        <taxon>Spermatophyta</taxon>
        <taxon>Magnoliopsida</taxon>
        <taxon>eudicotyledons</taxon>
        <taxon>Gunneridae</taxon>
        <taxon>Pentapetalae</taxon>
        <taxon>rosids</taxon>
        <taxon>fabids</taxon>
        <taxon>Fabales</taxon>
        <taxon>Fabaceae</taxon>
        <taxon>Papilionoideae</taxon>
        <taxon>50 kb inversion clade</taxon>
        <taxon>NPAAA clade</taxon>
        <taxon>indigoferoid/millettioid clade</taxon>
        <taxon>Phaseoleae</taxon>
        <taxon>Psophocarpus</taxon>
    </lineage>
</organism>
<dbReference type="EMBL" id="JAYMYS010000002">
    <property type="protein sequence ID" value="KAK7405964.1"/>
    <property type="molecule type" value="Genomic_DNA"/>
</dbReference>
<evidence type="ECO:0000313" key="1">
    <source>
        <dbReference type="EMBL" id="KAK7405964.1"/>
    </source>
</evidence>
<name>A0AAN9STA7_PSOTE</name>
<dbReference type="AlphaFoldDB" id="A0AAN9STA7"/>
<reference evidence="1 2" key="1">
    <citation type="submission" date="2024-01" db="EMBL/GenBank/DDBJ databases">
        <title>The genomes of 5 underutilized Papilionoideae crops provide insights into root nodulation and disease resistanc.</title>
        <authorList>
            <person name="Jiang F."/>
        </authorList>
    </citation>
    <scope>NUCLEOTIDE SEQUENCE [LARGE SCALE GENOMIC DNA]</scope>
    <source>
        <strain evidence="1">DUOXIRENSHENG_FW03</strain>
        <tissue evidence="1">Leaves</tissue>
    </source>
</reference>
<proteinExistence type="predicted"/>
<protein>
    <submittedName>
        <fullName evidence="1">Uncharacterized protein</fullName>
    </submittedName>
</protein>
<evidence type="ECO:0000313" key="2">
    <source>
        <dbReference type="Proteomes" id="UP001386955"/>
    </source>
</evidence>
<comment type="caution">
    <text evidence="1">The sequence shown here is derived from an EMBL/GenBank/DDBJ whole genome shotgun (WGS) entry which is preliminary data.</text>
</comment>
<keyword evidence="2" id="KW-1185">Reference proteome</keyword>
<dbReference type="Proteomes" id="UP001386955">
    <property type="component" value="Unassembled WGS sequence"/>
</dbReference>